<evidence type="ECO:0000313" key="1">
    <source>
        <dbReference type="EMBL" id="RAS23457.1"/>
    </source>
</evidence>
<dbReference type="Proteomes" id="UP000248918">
    <property type="component" value="Unassembled WGS sequence"/>
</dbReference>
<proteinExistence type="predicted"/>
<dbReference type="EMBL" id="QLTK01000020">
    <property type="protein sequence ID" value="RAS23457.1"/>
    <property type="molecule type" value="Genomic_DNA"/>
</dbReference>
<protein>
    <submittedName>
        <fullName evidence="1">Uncharacterized protein</fullName>
    </submittedName>
</protein>
<dbReference type="AlphaFoldDB" id="A0A329BNK1"/>
<reference evidence="1 2" key="1">
    <citation type="submission" date="2018-06" db="EMBL/GenBank/DDBJ databases">
        <title>Genomic Encyclopedia of Type Strains, Phase III (KMG-III): the genomes of soil and plant-associated and newly described type strains.</title>
        <authorList>
            <person name="Whitman W."/>
        </authorList>
    </citation>
    <scope>NUCLEOTIDE SEQUENCE [LARGE SCALE GENOMIC DNA]</scope>
    <source>
        <strain evidence="1 2">LMG 23644</strain>
    </source>
</reference>
<comment type="caution">
    <text evidence="1">The sequence shown here is derived from an EMBL/GenBank/DDBJ whole genome shotgun (WGS) entry which is preliminary data.</text>
</comment>
<gene>
    <name evidence="1" type="ORF">BX591_12063</name>
</gene>
<name>A0A329BNK1_9BURK</name>
<sequence length="250" mass="26652">MAKSEFAVQVLEAGSNNMNTYQTLIDAVHSGSDPLSIVQNTVGVVAVVTNIAPMLQPVRIISNGLVATTAMAKIAADWSDPKKRVQPGDVLTLVSASGLITLQLLVWAEIGEGVALTVAAVALAADVQAAIKPYLPALRFWLANVIERVLPISDPISTASSSLYWASMPTYTGYSLATYDEILTQKGLFVCLSDKGRTGSLAIDSTPVPGSLTPVSEDAYRESYCRYLSVKQGWSDMVSGMDYCKNVTAR</sequence>
<accession>A0A329BNK1</accession>
<dbReference type="RefSeq" id="WP_111933923.1">
    <property type="nucleotide sequence ID" value="NZ_CADFFP010000022.1"/>
</dbReference>
<organism evidence="1 2">
    <name type="scientific">Paraburkholderia bryophila</name>
    <dbReference type="NCBI Taxonomy" id="420952"/>
    <lineage>
        <taxon>Bacteria</taxon>
        <taxon>Pseudomonadati</taxon>
        <taxon>Pseudomonadota</taxon>
        <taxon>Betaproteobacteria</taxon>
        <taxon>Burkholderiales</taxon>
        <taxon>Burkholderiaceae</taxon>
        <taxon>Paraburkholderia</taxon>
    </lineage>
</organism>
<dbReference type="OrthoDB" id="9078325at2"/>
<evidence type="ECO:0000313" key="2">
    <source>
        <dbReference type="Proteomes" id="UP000248918"/>
    </source>
</evidence>